<evidence type="ECO:0000313" key="5">
    <source>
        <dbReference type="Proteomes" id="UP000605733"/>
    </source>
</evidence>
<dbReference type="InterPro" id="IPR050361">
    <property type="entry name" value="MPP/UQCRC_Complex"/>
</dbReference>
<protein>
    <submittedName>
        <fullName evidence="4">Uncharacterized protein</fullName>
    </submittedName>
</protein>
<evidence type="ECO:0000256" key="1">
    <source>
        <dbReference type="SAM" id="SignalP"/>
    </source>
</evidence>
<dbReference type="EMBL" id="BMIX01000002">
    <property type="protein sequence ID" value="GGG28188.1"/>
    <property type="molecule type" value="Genomic_DNA"/>
</dbReference>
<keyword evidence="5" id="KW-1185">Reference proteome</keyword>
<evidence type="ECO:0000313" key="4">
    <source>
        <dbReference type="EMBL" id="GGG28188.1"/>
    </source>
</evidence>
<dbReference type="InterPro" id="IPR007863">
    <property type="entry name" value="Peptidase_M16_C"/>
</dbReference>
<dbReference type="SUPFAM" id="SSF63411">
    <property type="entry name" value="LuxS/MPP-like metallohydrolase"/>
    <property type="match status" value="2"/>
</dbReference>
<dbReference type="InterPro" id="IPR011249">
    <property type="entry name" value="Metalloenz_LuxS/M16"/>
</dbReference>
<dbReference type="Gene3D" id="3.30.830.10">
    <property type="entry name" value="Metalloenzyme, LuxS/M16 peptidase-like"/>
    <property type="match status" value="2"/>
</dbReference>
<proteinExistence type="predicted"/>
<comment type="caution">
    <text evidence="4">The sequence shown here is derived from an EMBL/GenBank/DDBJ whole genome shotgun (WGS) entry which is preliminary data.</text>
</comment>
<dbReference type="RefSeq" id="WP_011711422.1">
    <property type="nucleotide sequence ID" value="NZ_BMIX01000002.1"/>
</dbReference>
<reference evidence="5" key="1">
    <citation type="journal article" date="2019" name="Int. J. Syst. Evol. Microbiol.">
        <title>The Global Catalogue of Microorganisms (GCM) 10K type strain sequencing project: providing services to taxonomists for standard genome sequencing and annotation.</title>
        <authorList>
            <consortium name="The Broad Institute Genomics Platform"/>
            <consortium name="The Broad Institute Genome Sequencing Center for Infectious Disease"/>
            <person name="Wu L."/>
            <person name="Ma J."/>
        </authorList>
    </citation>
    <scope>NUCLEOTIDE SEQUENCE [LARGE SCALE GENOMIC DNA]</scope>
    <source>
        <strain evidence="5">CGMCC 1.15422</strain>
    </source>
</reference>
<name>A0ABQ1WH26_9FLAO</name>
<feature type="chain" id="PRO_5045906016" evidence="1">
    <location>
        <begin position="21"/>
        <end position="690"/>
    </location>
</feature>
<dbReference type="InterPro" id="IPR011765">
    <property type="entry name" value="Pept_M16_N"/>
</dbReference>
<gene>
    <name evidence="4" type="ORF">GCM10011532_09530</name>
</gene>
<dbReference type="PANTHER" id="PTHR11851:SF224">
    <property type="entry name" value="PROCESSING PROTEASE"/>
    <property type="match status" value="1"/>
</dbReference>
<accession>A0ABQ1WH26</accession>
<evidence type="ECO:0000259" key="3">
    <source>
        <dbReference type="Pfam" id="PF05193"/>
    </source>
</evidence>
<feature type="domain" description="Peptidase M16 C-terminal" evidence="3">
    <location>
        <begin position="199"/>
        <end position="377"/>
    </location>
</feature>
<dbReference type="Proteomes" id="UP000605733">
    <property type="component" value="Unassembled WGS sequence"/>
</dbReference>
<keyword evidence="1" id="KW-0732">Signal</keyword>
<dbReference type="Pfam" id="PF00675">
    <property type="entry name" value="Peptidase_M16"/>
    <property type="match status" value="1"/>
</dbReference>
<feature type="domain" description="Peptidase M16 N-terminal" evidence="2">
    <location>
        <begin position="78"/>
        <end position="168"/>
    </location>
</feature>
<evidence type="ECO:0000259" key="2">
    <source>
        <dbReference type="Pfam" id="PF00675"/>
    </source>
</evidence>
<sequence length="690" mass="76065">MRKNILTLAAFLTISVGVSAQIDRSTMPEPGPAPKVNIDEPETFDLDNGLQVMIVENHKLPRVGISLRFDNPPHLEGSKAGVSGLTGDLLGTGTKNMSKDEFNEKVDFLGARLNFYSGGATANTLSKYFPEVLKLMADGMVNPEFTQEEFDKSKARTIDGLKQSEKDVSYNARRVRSALAYGKDHPYGEFSTEETVNAIQLADVKSYYSKWFSPKSAYLIIVGDVDEDEVKDLVKKSFSSWKGAEVPKANMPAVSNVEKTEINFVNMPNAVQSEIALVNTIDLKKKDGDYFPVLVANKILGGGGEARLFLNLREDKGYTYGAYSSAGNDKYASTFVASASVRNEVTDSSVVAFLDEVYKIRNEKVTDSELANAKAKLTGDFVLALEQPTTISNFAMEIETEDLDDNFYEEYLEKIDEVTKEDVQRVAKKYFMADNSRIVIAGKGSDVLENLEKMTYNGKTIPINYYNRFGEKTEKPEAKKVDASVTAEKVFSKYIDAIGGKDAVNKVESVVMMAGAEIQGMQLNLEAKQTTNGMSSQAISMNGNVMNKNVFNGETGYVMAQGQKMPYSEEQIEAAKTEATPFPELTVGDAKVNGIEQVDGKDAYVVMMDENNKNFYSVESGLKVKSVKTVNQGGQSMTIPTMFSDYQEVEGVKFPFMIAQSMGPQSFEFKVSEILVNEGVSEEDFKVDAE</sequence>
<feature type="signal peptide" evidence="1">
    <location>
        <begin position="1"/>
        <end position="20"/>
    </location>
</feature>
<organism evidence="4 5">
    <name type="scientific">Christiangramia forsetii</name>
    <dbReference type="NCBI Taxonomy" id="411153"/>
    <lineage>
        <taxon>Bacteria</taxon>
        <taxon>Pseudomonadati</taxon>
        <taxon>Bacteroidota</taxon>
        <taxon>Flavobacteriia</taxon>
        <taxon>Flavobacteriales</taxon>
        <taxon>Flavobacteriaceae</taxon>
        <taxon>Christiangramia</taxon>
    </lineage>
</organism>
<dbReference type="PANTHER" id="PTHR11851">
    <property type="entry name" value="METALLOPROTEASE"/>
    <property type="match status" value="1"/>
</dbReference>
<dbReference type="Pfam" id="PF05193">
    <property type="entry name" value="Peptidase_M16_C"/>
    <property type="match status" value="1"/>
</dbReference>